<keyword evidence="2 3" id="KW-0802">TPR repeat</keyword>
<dbReference type="PROSITE" id="PS50005">
    <property type="entry name" value="TPR"/>
    <property type="match status" value="1"/>
</dbReference>
<dbReference type="InterPro" id="IPR019734">
    <property type="entry name" value="TPR_rpt"/>
</dbReference>
<dbReference type="Pfam" id="PF14559">
    <property type="entry name" value="TPR_19"/>
    <property type="match status" value="1"/>
</dbReference>
<evidence type="ECO:0000313" key="6">
    <source>
        <dbReference type="Proteomes" id="UP001242010"/>
    </source>
</evidence>
<dbReference type="Gene3D" id="1.25.40.10">
    <property type="entry name" value="Tetratricopeptide repeat domain"/>
    <property type="match status" value="3"/>
</dbReference>
<dbReference type="Pfam" id="PF13432">
    <property type="entry name" value="TPR_16"/>
    <property type="match status" value="1"/>
</dbReference>
<dbReference type="InterPro" id="IPR011990">
    <property type="entry name" value="TPR-like_helical_dom_sf"/>
</dbReference>
<dbReference type="Proteomes" id="UP001242010">
    <property type="component" value="Chromosome"/>
</dbReference>
<protein>
    <submittedName>
        <fullName evidence="5">Tetratricopeptide repeat domain protein</fullName>
    </submittedName>
</protein>
<keyword evidence="1" id="KW-0677">Repeat</keyword>
<feature type="transmembrane region" description="Helical" evidence="4">
    <location>
        <begin position="45"/>
        <end position="64"/>
    </location>
</feature>
<dbReference type="SUPFAM" id="SSF48452">
    <property type="entry name" value="TPR-like"/>
    <property type="match status" value="2"/>
</dbReference>
<dbReference type="PANTHER" id="PTHR45586">
    <property type="entry name" value="TPR REPEAT-CONTAINING PROTEIN PA4667"/>
    <property type="match status" value="1"/>
</dbReference>
<keyword evidence="6" id="KW-1185">Reference proteome</keyword>
<evidence type="ECO:0000313" key="5">
    <source>
        <dbReference type="EMBL" id="BDU68330.1"/>
    </source>
</evidence>
<dbReference type="Pfam" id="PF13174">
    <property type="entry name" value="TPR_6"/>
    <property type="match status" value="1"/>
</dbReference>
<accession>A0ABM8DN36</accession>
<name>A0ABM8DN36_9BACT</name>
<keyword evidence="4" id="KW-1133">Transmembrane helix</keyword>
<keyword evidence="4" id="KW-0472">Membrane</keyword>
<evidence type="ECO:0000256" key="2">
    <source>
        <dbReference type="ARBA" id="ARBA00022803"/>
    </source>
</evidence>
<evidence type="ECO:0000256" key="4">
    <source>
        <dbReference type="SAM" id="Phobius"/>
    </source>
</evidence>
<sequence length="455" mass="51768">MRLVNVFFFVLLAFVLFVLGNLYLTNHDLLVREVVIFGENIKIQSVILLAFLLGFLLNVLYTGIMELVRLVRGLNDSADNRLVKRISERMQDARDLVAHGLPREAKEILEKILEQRKEHVPARMLMGEILIKTGSPEEAVKLFQALCEDDPEQVEARYQLAEALMAVRNPDASISVLKKLAADHPKKALRAWRRLRALHMDAQRWDEAMEAHKKLQAYFAGELSQGEKAQGAALAYQVGMAKVEADQFKDAAQVFQQVIKDEPEFVPAYLSLGRCMILQDQEAQGLEIWIEGFRKTGEGTFLQDIEDYFIQAGRPEDGLALLRRVAATSKHATTAKFFLGKMLYRLEILDEALDLFQEVRSQVVYSPILFFFMAKIHSRRARLDAALNEYRQLLRNLGVLKLRFECAVCGHKTQDYADRCDSCGSWNSNHFLFKESDLPDGPIRGGESGSWMAML</sequence>
<dbReference type="EMBL" id="AP027079">
    <property type="protein sequence ID" value="BDU68330.1"/>
    <property type="molecule type" value="Genomic_DNA"/>
</dbReference>
<reference evidence="6" key="1">
    <citation type="journal article" date="2023" name="Int. J. Syst. Evol. Microbiol.">
        <title>Mesoterricola silvestris gen. nov., sp. nov., Mesoterricola sediminis sp. nov., Geothrix oryzae sp. nov., Geothrix edaphica sp. nov., Geothrix rubra sp. nov., and Geothrix limicola sp. nov., six novel members of Acidobacteriota isolated from soils.</title>
        <authorList>
            <person name="Itoh H."/>
            <person name="Sugisawa Y."/>
            <person name="Mise K."/>
            <person name="Xu Z."/>
            <person name="Kuniyasu M."/>
            <person name="Ushijima N."/>
            <person name="Kawano K."/>
            <person name="Kobayashi E."/>
            <person name="Shiratori Y."/>
            <person name="Masuda Y."/>
            <person name="Senoo K."/>
        </authorList>
    </citation>
    <scope>NUCLEOTIDE SEQUENCE [LARGE SCALE GENOMIC DNA]</scope>
    <source>
        <strain evidence="6">Red222</strain>
    </source>
</reference>
<feature type="transmembrane region" description="Helical" evidence="4">
    <location>
        <begin position="6"/>
        <end position="24"/>
    </location>
</feature>
<feature type="repeat" description="TPR" evidence="3">
    <location>
        <begin position="232"/>
        <end position="265"/>
    </location>
</feature>
<dbReference type="RefSeq" id="WP_286354953.1">
    <property type="nucleotide sequence ID" value="NZ_AP027079.1"/>
</dbReference>
<proteinExistence type="predicted"/>
<dbReference type="InterPro" id="IPR051012">
    <property type="entry name" value="CellSynth/LPSAsmb/PSIAsmb"/>
</dbReference>
<evidence type="ECO:0000256" key="3">
    <source>
        <dbReference type="PROSITE-ProRule" id="PRU00339"/>
    </source>
</evidence>
<gene>
    <name evidence="5" type="ORF">GETHOR_04310</name>
</gene>
<evidence type="ECO:0000256" key="1">
    <source>
        <dbReference type="ARBA" id="ARBA00022737"/>
    </source>
</evidence>
<keyword evidence="4" id="KW-0812">Transmembrane</keyword>
<organism evidence="5 6">
    <name type="scientific">Geothrix oryzae</name>
    <dbReference type="NCBI Taxonomy" id="2927975"/>
    <lineage>
        <taxon>Bacteria</taxon>
        <taxon>Pseudomonadati</taxon>
        <taxon>Acidobacteriota</taxon>
        <taxon>Holophagae</taxon>
        <taxon>Holophagales</taxon>
        <taxon>Holophagaceae</taxon>
        <taxon>Geothrix</taxon>
    </lineage>
</organism>
<dbReference type="PANTHER" id="PTHR45586:SF1">
    <property type="entry name" value="LIPOPOLYSACCHARIDE ASSEMBLY PROTEIN B"/>
    <property type="match status" value="1"/>
</dbReference>